<keyword evidence="3" id="KW-0378">Hydrolase</keyword>
<evidence type="ECO:0000256" key="2">
    <source>
        <dbReference type="ARBA" id="ARBA00013064"/>
    </source>
</evidence>
<dbReference type="PANTHER" id="PTHR11717:SF7">
    <property type="entry name" value="LOW MOLECULAR WEIGHT PHOSPHOTYROSINE PROTEIN PHOSPHATASE"/>
    <property type="match status" value="1"/>
</dbReference>
<dbReference type="RefSeq" id="WP_214536351.1">
    <property type="nucleotide sequence ID" value="NZ_JAHFVK010000002.1"/>
</dbReference>
<feature type="domain" description="Phosphotyrosine protein phosphatase I" evidence="5">
    <location>
        <begin position="5"/>
        <end position="152"/>
    </location>
</feature>
<evidence type="ECO:0000256" key="4">
    <source>
        <dbReference type="ARBA" id="ARBA00022912"/>
    </source>
</evidence>
<evidence type="ECO:0000313" key="6">
    <source>
        <dbReference type="EMBL" id="MBT2134725.1"/>
    </source>
</evidence>
<reference evidence="6 7" key="1">
    <citation type="submission" date="2021-05" db="EMBL/GenBank/DDBJ databases">
        <title>Croceibacterium sp. LX-88 genome sequence.</title>
        <authorList>
            <person name="Luo X."/>
        </authorList>
    </citation>
    <scope>NUCLEOTIDE SEQUENCE [LARGE SCALE GENOMIC DNA]</scope>
    <source>
        <strain evidence="6 7">LX-88</strain>
    </source>
</reference>
<dbReference type="CDD" id="cd16343">
    <property type="entry name" value="LMWPTP"/>
    <property type="match status" value="1"/>
</dbReference>
<keyword evidence="7" id="KW-1185">Reference proteome</keyword>
<evidence type="ECO:0000313" key="7">
    <source>
        <dbReference type="Proteomes" id="UP000811255"/>
    </source>
</evidence>
<protein>
    <recommendedName>
        <fullName evidence="2">protein-tyrosine-phosphatase</fullName>
        <ecNumber evidence="2">3.1.3.48</ecNumber>
    </recommendedName>
</protein>
<comment type="caution">
    <text evidence="6">The sequence shown here is derived from an EMBL/GenBank/DDBJ whole genome shotgun (WGS) entry which is preliminary data.</text>
</comment>
<dbReference type="InterPro" id="IPR050438">
    <property type="entry name" value="LMW_PTPase"/>
</dbReference>
<dbReference type="InterPro" id="IPR023485">
    <property type="entry name" value="Ptyr_pPase"/>
</dbReference>
<dbReference type="SMART" id="SM00226">
    <property type="entry name" value="LMWPc"/>
    <property type="match status" value="1"/>
</dbReference>
<evidence type="ECO:0000259" key="5">
    <source>
        <dbReference type="SMART" id="SM00226"/>
    </source>
</evidence>
<sequence length="155" mass="16674">MSGRYAVLFVCLGNICRSPLAEAAFRQEVERLGMDVEVDSAGTAGWHSGKAPDPRSCAVAKAKGVPIDHLAARQVTLADYRRFTHIFALDEDNLAVLQARAPADATAEIGLLLDCVPGREGEEVADPYYGDAAGFEVTWRDVSEAARALAERLRG</sequence>
<dbReference type="PRINTS" id="PR00719">
    <property type="entry name" value="LMWPTPASE"/>
</dbReference>
<dbReference type="Pfam" id="PF01451">
    <property type="entry name" value="LMWPc"/>
    <property type="match status" value="1"/>
</dbReference>
<evidence type="ECO:0000256" key="1">
    <source>
        <dbReference type="ARBA" id="ARBA00011063"/>
    </source>
</evidence>
<organism evidence="6 7">
    <name type="scientific">Croceibacterium selenioxidans</name>
    <dbReference type="NCBI Taxonomy" id="2838833"/>
    <lineage>
        <taxon>Bacteria</taxon>
        <taxon>Pseudomonadati</taxon>
        <taxon>Pseudomonadota</taxon>
        <taxon>Alphaproteobacteria</taxon>
        <taxon>Sphingomonadales</taxon>
        <taxon>Erythrobacteraceae</taxon>
        <taxon>Croceibacterium</taxon>
    </lineage>
</organism>
<dbReference type="EC" id="3.1.3.48" evidence="2"/>
<keyword evidence="4" id="KW-0904">Protein phosphatase</keyword>
<dbReference type="Proteomes" id="UP000811255">
    <property type="component" value="Unassembled WGS sequence"/>
</dbReference>
<dbReference type="EMBL" id="JAHFVK010000002">
    <property type="protein sequence ID" value="MBT2134725.1"/>
    <property type="molecule type" value="Genomic_DNA"/>
</dbReference>
<gene>
    <name evidence="6" type="ORF">KK137_10300</name>
</gene>
<proteinExistence type="inferred from homology"/>
<dbReference type="InterPro" id="IPR017867">
    <property type="entry name" value="Tyr_phospatase_low_mol_wt"/>
</dbReference>
<dbReference type="SUPFAM" id="SSF52788">
    <property type="entry name" value="Phosphotyrosine protein phosphatases I"/>
    <property type="match status" value="1"/>
</dbReference>
<dbReference type="InterPro" id="IPR036196">
    <property type="entry name" value="Ptyr_pPase_sf"/>
</dbReference>
<accession>A0ABS5W4P3</accession>
<name>A0ABS5W4P3_9SPHN</name>
<dbReference type="PANTHER" id="PTHR11717">
    <property type="entry name" value="LOW MOLECULAR WEIGHT PROTEIN TYROSINE PHOSPHATASE"/>
    <property type="match status" value="1"/>
</dbReference>
<dbReference type="Gene3D" id="3.40.50.2300">
    <property type="match status" value="1"/>
</dbReference>
<evidence type="ECO:0000256" key="3">
    <source>
        <dbReference type="ARBA" id="ARBA00022801"/>
    </source>
</evidence>
<comment type="similarity">
    <text evidence="1">Belongs to the low molecular weight phosphotyrosine protein phosphatase family.</text>
</comment>